<keyword evidence="3" id="KW-1185">Reference proteome</keyword>
<dbReference type="EMBL" id="CP144750">
    <property type="protein sequence ID" value="WVZ78783.1"/>
    <property type="molecule type" value="Genomic_DNA"/>
</dbReference>
<feature type="region of interest" description="Disordered" evidence="1">
    <location>
        <begin position="17"/>
        <end position="37"/>
    </location>
</feature>
<organism evidence="2 3">
    <name type="scientific">Paspalum notatum var. saurae</name>
    <dbReference type="NCBI Taxonomy" id="547442"/>
    <lineage>
        <taxon>Eukaryota</taxon>
        <taxon>Viridiplantae</taxon>
        <taxon>Streptophyta</taxon>
        <taxon>Embryophyta</taxon>
        <taxon>Tracheophyta</taxon>
        <taxon>Spermatophyta</taxon>
        <taxon>Magnoliopsida</taxon>
        <taxon>Liliopsida</taxon>
        <taxon>Poales</taxon>
        <taxon>Poaceae</taxon>
        <taxon>PACMAD clade</taxon>
        <taxon>Panicoideae</taxon>
        <taxon>Andropogonodae</taxon>
        <taxon>Paspaleae</taxon>
        <taxon>Paspalinae</taxon>
        <taxon>Paspalum</taxon>
    </lineage>
</organism>
<protein>
    <submittedName>
        <fullName evidence="2">Uncharacterized protein</fullName>
    </submittedName>
</protein>
<dbReference type="AlphaFoldDB" id="A0AAQ3TSQ4"/>
<dbReference type="Proteomes" id="UP001341281">
    <property type="component" value="Chromosome 06"/>
</dbReference>
<proteinExistence type="predicted"/>
<evidence type="ECO:0000313" key="3">
    <source>
        <dbReference type="Proteomes" id="UP001341281"/>
    </source>
</evidence>
<gene>
    <name evidence="2" type="ORF">U9M48_026439</name>
</gene>
<reference evidence="2 3" key="1">
    <citation type="submission" date="2024-02" db="EMBL/GenBank/DDBJ databases">
        <title>High-quality chromosome-scale genome assembly of Pensacola bahiagrass (Paspalum notatum Flugge var. saurae).</title>
        <authorList>
            <person name="Vega J.M."/>
            <person name="Podio M."/>
            <person name="Orjuela J."/>
            <person name="Siena L.A."/>
            <person name="Pessino S.C."/>
            <person name="Combes M.C."/>
            <person name="Mariac C."/>
            <person name="Albertini E."/>
            <person name="Pupilli F."/>
            <person name="Ortiz J.P.A."/>
            <person name="Leblanc O."/>
        </authorList>
    </citation>
    <scope>NUCLEOTIDE SEQUENCE [LARGE SCALE GENOMIC DNA]</scope>
    <source>
        <strain evidence="2">R1</strain>
        <tissue evidence="2">Leaf</tissue>
    </source>
</reference>
<sequence length="65" mass="6923">MVANPEKEDVGMNLEERMESSGPVGRPHGAGGEANWAWPRSAGATKQILISSPRAASRNGLLLCY</sequence>
<accession>A0AAQ3TSQ4</accession>
<evidence type="ECO:0000313" key="2">
    <source>
        <dbReference type="EMBL" id="WVZ78783.1"/>
    </source>
</evidence>
<evidence type="ECO:0000256" key="1">
    <source>
        <dbReference type="SAM" id="MobiDB-lite"/>
    </source>
</evidence>
<name>A0AAQ3TSQ4_PASNO</name>